<keyword evidence="2" id="KW-0547">Nucleotide-binding</keyword>
<reference evidence="5 6" key="1">
    <citation type="journal article" date="2017" name="ISME J.">
        <title>Potential for microbial H2 and metal transformations associated with novel bacteria and archaea in deep terrestrial subsurface sediments.</title>
        <authorList>
            <person name="Hernsdorf A.W."/>
            <person name="Amano Y."/>
            <person name="Miyakawa K."/>
            <person name="Ise K."/>
            <person name="Suzuki Y."/>
            <person name="Anantharaman K."/>
            <person name="Probst A."/>
            <person name="Burstein D."/>
            <person name="Thomas B.C."/>
            <person name="Banfield J.F."/>
        </authorList>
    </citation>
    <scope>NUCLEOTIDE SEQUENCE [LARGE SCALE GENOMIC DNA]</scope>
    <source>
        <strain evidence="5">HGW-Falkowbacteria-1</strain>
    </source>
</reference>
<feature type="domain" description="Bacterial type II secretion system protein E" evidence="4">
    <location>
        <begin position="362"/>
        <end position="376"/>
    </location>
</feature>
<dbReference type="CDD" id="cd01129">
    <property type="entry name" value="PulE-GspE-like"/>
    <property type="match status" value="1"/>
</dbReference>
<proteinExistence type="inferred from homology"/>
<dbReference type="FunFam" id="3.40.50.300:FF:000398">
    <property type="entry name" value="Type IV pilus assembly ATPase PilB"/>
    <property type="match status" value="1"/>
</dbReference>
<evidence type="ECO:0000313" key="6">
    <source>
        <dbReference type="Proteomes" id="UP000233517"/>
    </source>
</evidence>
<comment type="caution">
    <text evidence="5">The sequence shown here is derived from an EMBL/GenBank/DDBJ whole genome shotgun (WGS) entry which is preliminary data.</text>
</comment>
<dbReference type="GO" id="GO:0005886">
    <property type="term" value="C:plasma membrane"/>
    <property type="evidence" value="ECO:0007669"/>
    <property type="project" value="TreeGrafter"/>
</dbReference>
<dbReference type="SUPFAM" id="SSF52540">
    <property type="entry name" value="P-loop containing nucleoside triphosphate hydrolases"/>
    <property type="match status" value="1"/>
</dbReference>
<dbReference type="EMBL" id="PHAI01000001">
    <property type="protein sequence ID" value="PKM91756.1"/>
    <property type="molecule type" value="Genomic_DNA"/>
</dbReference>
<keyword evidence="3" id="KW-0067">ATP-binding</keyword>
<dbReference type="PROSITE" id="PS00662">
    <property type="entry name" value="T2SP_E"/>
    <property type="match status" value="1"/>
</dbReference>
<comment type="similarity">
    <text evidence="1">Belongs to the GSP E family.</text>
</comment>
<evidence type="ECO:0000313" key="5">
    <source>
        <dbReference type="EMBL" id="PKM91756.1"/>
    </source>
</evidence>
<evidence type="ECO:0000256" key="2">
    <source>
        <dbReference type="ARBA" id="ARBA00022741"/>
    </source>
</evidence>
<dbReference type="InterPro" id="IPR027417">
    <property type="entry name" value="P-loop_NTPase"/>
</dbReference>
<dbReference type="InterPro" id="IPR001482">
    <property type="entry name" value="T2SS/T4SS_dom"/>
</dbReference>
<organism evidence="5 6">
    <name type="scientific">Candidatus Falkowbacteria bacterium HGW-Falkowbacteria-1</name>
    <dbReference type="NCBI Taxonomy" id="2013768"/>
    <lineage>
        <taxon>Bacteria</taxon>
        <taxon>Candidatus Falkowiibacteriota</taxon>
    </lineage>
</organism>
<dbReference type="GO" id="GO:0016887">
    <property type="term" value="F:ATP hydrolysis activity"/>
    <property type="evidence" value="ECO:0007669"/>
    <property type="project" value="TreeGrafter"/>
</dbReference>
<sequence length="547" mass="62004">MFLDEDKIKDILLSESYITKLDLQKAEKFLNGAGSVIDYFLDHGVLTKKLLGQAIAEFDGVSYFDLRNNLPSYEQILKFPEEVAREYRLVFTREDGEKMFFTSDDPKNSKNIFLSMGELFPVENVSISYSLPEDIDFALDYFYKKPLKTRFSDIIKGGKKVAQEITTEIFKDALAYNSSDIHFEPQGNETVIRFRVDGVLQEAGRISNEYYSNILNFVKVQSGLRIDEHYSAQDGSMSYKIGKQEVDMRISILPVVSGEKIVIRLLAKYIKGFGLHEIGLEKKDRDLMRREIQRPFGMILTTGPTGSGKTTTLYALIKLLNNPRVNITTLEDPIEYRIKNINQIQVNVATNLTFLKGLRTIVRQDPDVIMVGEIRDEETAEMAVNASLTGHLLLSTFHANDSATTIARLLDMGVEPFLLASTLRVVVAQRLVRRLCEKCRYSVTISKEDLKKEHPEIAKYLKREDNVFYQSHGCESCGYTGYTGRNAIFEIILNTPEMQDLILSRPSAKQIWELAQKQGSGSLFADGMQKVKAGITSIEDLLRVALP</sequence>
<gene>
    <name evidence="5" type="ORF">CVU82_00935</name>
</gene>
<dbReference type="Gene3D" id="3.30.450.90">
    <property type="match status" value="1"/>
</dbReference>
<dbReference type="AlphaFoldDB" id="A0A2N2EAQ7"/>
<dbReference type="PANTHER" id="PTHR30258">
    <property type="entry name" value="TYPE II SECRETION SYSTEM PROTEIN GSPE-RELATED"/>
    <property type="match status" value="1"/>
</dbReference>
<accession>A0A2N2EAQ7</accession>
<dbReference type="GO" id="GO:0005524">
    <property type="term" value="F:ATP binding"/>
    <property type="evidence" value="ECO:0007669"/>
    <property type="project" value="UniProtKB-KW"/>
</dbReference>
<protein>
    <recommendedName>
        <fullName evidence="4">Bacterial type II secretion system protein E domain-containing protein</fullName>
    </recommendedName>
</protein>
<evidence type="ECO:0000259" key="4">
    <source>
        <dbReference type="PROSITE" id="PS00662"/>
    </source>
</evidence>
<dbReference type="SUPFAM" id="SSF160246">
    <property type="entry name" value="EspE N-terminal domain-like"/>
    <property type="match status" value="1"/>
</dbReference>
<dbReference type="InterPro" id="IPR037257">
    <property type="entry name" value="T2SS_E_N_sf"/>
</dbReference>
<evidence type="ECO:0000256" key="3">
    <source>
        <dbReference type="ARBA" id="ARBA00022840"/>
    </source>
</evidence>
<evidence type="ECO:0000256" key="1">
    <source>
        <dbReference type="ARBA" id="ARBA00006611"/>
    </source>
</evidence>
<dbReference type="Pfam" id="PF00437">
    <property type="entry name" value="T2SSE"/>
    <property type="match status" value="1"/>
</dbReference>
<name>A0A2N2EAQ7_9BACT</name>
<dbReference type="Proteomes" id="UP000233517">
    <property type="component" value="Unassembled WGS sequence"/>
</dbReference>
<dbReference type="PANTHER" id="PTHR30258:SF1">
    <property type="entry name" value="PROTEIN TRANSPORT PROTEIN HOFB HOMOLOG"/>
    <property type="match status" value="1"/>
</dbReference>
<dbReference type="Gene3D" id="3.40.50.300">
    <property type="entry name" value="P-loop containing nucleotide triphosphate hydrolases"/>
    <property type="match status" value="1"/>
</dbReference>